<accession>A0ABY7KQE7</accession>
<name>A0ABY7KQE7_9ACTN</name>
<dbReference type="RefSeq" id="WP_269664278.1">
    <property type="nucleotide sequence ID" value="NZ_CP114413.1"/>
</dbReference>
<dbReference type="EMBL" id="CP114413">
    <property type="protein sequence ID" value="WAZ26792.1"/>
    <property type="molecule type" value="Genomic_DNA"/>
</dbReference>
<evidence type="ECO:0000313" key="1">
    <source>
        <dbReference type="EMBL" id="WAZ26792.1"/>
    </source>
</evidence>
<organism evidence="1 2">
    <name type="scientific">Streptomyces cinnabarinus</name>
    <dbReference type="NCBI Taxonomy" id="67287"/>
    <lineage>
        <taxon>Bacteria</taxon>
        <taxon>Bacillati</taxon>
        <taxon>Actinomycetota</taxon>
        <taxon>Actinomycetes</taxon>
        <taxon>Kitasatosporales</taxon>
        <taxon>Streptomycetaceae</taxon>
        <taxon>Streptomyces</taxon>
    </lineage>
</organism>
<protein>
    <submittedName>
        <fullName evidence="1">Uncharacterized protein</fullName>
    </submittedName>
</protein>
<gene>
    <name evidence="1" type="ORF">STRCI_008430</name>
</gene>
<keyword evidence="2" id="KW-1185">Reference proteome</keyword>
<evidence type="ECO:0000313" key="2">
    <source>
        <dbReference type="Proteomes" id="UP001164439"/>
    </source>
</evidence>
<sequence length="60" mass="6690">MTKIAEKPRSAAPVHRVWRCAAQTGDRYAITWSTAAGPGRPIRRRELARDALRTTAEGAW</sequence>
<reference evidence="1" key="1">
    <citation type="submission" date="2022-12" db="EMBL/GenBank/DDBJ databases">
        <authorList>
            <person name="Ruckert C."/>
            <person name="Busche T."/>
            <person name="Kalinowski J."/>
            <person name="Wittmann C."/>
        </authorList>
    </citation>
    <scope>NUCLEOTIDE SEQUENCE</scope>
    <source>
        <strain evidence="1">DSM 40467</strain>
    </source>
</reference>
<proteinExistence type="predicted"/>
<dbReference type="Proteomes" id="UP001164439">
    <property type="component" value="Chromosome"/>
</dbReference>